<evidence type="ECO:0000256" key="3">
    <source>
        <dbReference type="ARBA" id="ARBA00022692"/>
    </source>
</evidence>
<proteinExistence type="predicted"/>
<comment type="caution">
    <text evidence="8">The sequence shown here is derived from an EMBL/GenBank/DDBJ whole genome shotgun (WGS) entry which is preliminary data.</text>
</comment>
<feature type="transmembrane region" description="Helical" evidence="6">
    <location>
        <begin position="192"/>
        <end position="210"/>
    </location>
</feature>
<dbReference type="InterPro" id="IPR058533">
    <property type="entry name" value="Cation_efflux_TM"/>
</dbReference>
<dbReference type="Gene3D" id="1.20.1510.10">
    <property type="entry name" value="Cation efflux protein transmembrane domain"/>
    <property type="match status" value="1"/>
</dbReference>
<keyword evidence="5 6" id="KW-0472">Membrane</keyword>
<dbReference type="AlphaFoldDB" id="A0A2T5V8K6"/>
<evidence type="ECO:0000313" key="8">
    <source>
        <dbReference type="EMBL" id="PTW60095.1"/>
    </source>
</evidence>
<keyword evidence="2" id="KW-0813">Transport</keyword>
<dbReference type="InterPro" id="IPR036837">
    <property type="entry name" value="Cation_efflux_CTD_sf"/>
</dbReference>
<evidence type="ECO:0000259" key="7">
    <source>
        <dbReference type="Pfam" id="PF01545"/>
    </source>
</evidence>
<accession>A0A2T5V8K6</accession>
<dbReference type="InterPro" id="IPR040177">
    <property type="entry name" value="SLC30A9"/>
</dbReference>
<dbReference type="GO" id="GO:0006829">
    <property type="term" value="P:zinc ion transport"/>
    <property type="evidence" value="ECO:0007669"/>
    <property type="project" value="InterPro"/>
</dbReference>
<sequence length="320" mass="34464">MAHGSKKVIYAALAGNTLISITKFAAAIYTGSSAMLSEGIHSLVDTGNQGLLLYGMKRASRKADSEHPFGYGVELYFWAFVVAILIFAVGAGVSIYEGIQKLLEPHPVSNPLVNFVVLGLAFVFEAAAWWIALREFTRAKGRRSYIAAVRQSKDPTVFTVLFEDSAAMLGLIIAFAGLVAAEMTGIEWFDGAASVAIGVVLAGTAVLLAFETKGLLIGEAAAPELISTVEQMVARNEAVTGLNELRTMHLGPHDVLMAISLDFNDALSAAEVEEATSDLEAEIKSHYRDVSRVFIEAQSRRRHREALERDAQRDAETGTA</sequence>
<dbReference type="SUPFAM" id="SSF160240">
    <property type="entry name" value="Cation efflux protein cytoplasmic domain-like"/>
    <property type="match status" value="1"/>
</dbReference>
<evidence type="ECO:0000256" key="5">
    <source>
        <dbReference type="ARBA" id="ARBA00023136"/>
    </source>
</evidence>
<keyword evidence="3 6" id="KW-0812">Transmembrane</keyword>
<name>A0A2T5V8K6_9HYPH</name>
<evidence type="ECO:0000256" key="6">
    <source>
        <dbReference type="SAM" id="Phobius"/>
    </source>
</evidence>
<dbReference type="PANTHER" id="PTHR13414:SF9">
    <property type="entry name" value="PROTON-COUPLED ZINC ANTIPORTER SLC30A9, MITOCHONDRIAL"/>
    <property type="match status" value="1"/>
</dbReference>
<evidence type="ECO:0000313" key="9">
    <source>
        <dbReference type="Proteomes" id="UP000244081"/>
    </source>
</evidence>
<dbReference type="InterPro" id="IPR027469">
    <property type="entry name" value="Cation_efflux_TMD_sf"/>
</dbReference>
<protein>
    <submittedName>
        <fullName evidence="8">Cation diffusion facilitator family transporter</fullName>
    </submittedName>
</protein>
<evidence type="ECO:0000256" key="2">
    <source>
        <dbReference type="ARBA" id="ARBA00022448"/>
    </source>
</evidence>
<reference evidence="8 9" key="1">
    <citation type="submission" date="2018-04" db="EMBL/GenBank/DDBJ databases">
        <title>Genomic Encyclopedia of Archaeal and Bacterial Type Strains, Phase II (KMG-II): from individual species to whole genera.</title>
        <authorList>
            <person name="Goeker M."/>
        </authorList>
    </citation>
    <scope>NUCLEOTIDE SEQUENCE [LARGE SCALE GENOMIC DNA]</scope>
    <source>
        <strain evidence="8 9">DSM 23382</strain>
    </source>
</reference>
<dbReference type="SUPFAM" id="SSF161111">
    <property type="entry name" value="Cation efflux protein transmembrane domain-like"/>
    <property type="match status" value="1"/>
</dbReference>
<evidence type="ECO:0000256" key="1">
    <source>
        <dbReference type="ARBA" id="ARBA00004141"/>
    </source>
</evidence>
<dbReference type="OrthoDB" id="9806522at2"/>
<feature type="transmembrane region" description="Helical" evidence="6">
    <location>
        <begin position="75"/>
        <end position="95"/>
    </location>
</feature>
<evidence type="ECO:0000256" key="4">
    <source>
        <dbReference type="ARBA" id="ARBA00022989"/>
    </source>
</evidence>
<organism evidence="8 9">
    <name type="scientific">Breoghania corrubedonensis</name>
    <dbReference type="NCBI Taxonomy" id="665038"/>
    <lineage>
        <taxon>Bacteria</taxon>
        <taxon>Pseudomonadati</taxon>
        <taxon>Pseudomonadota</taxon>
        <taxon>Alphaproteobacteria</taxon>
        <taxon>Hyphomicrobiales</taxon>
        <taxon>Stappiaceae</taxon>
        <taxon>Breoghania</taxon>
    </lineage>
</organism>
<dbReference type="PANTHER" id="PTHR13414">
    <property type="entry name" value="HUEL-CATION TRANSPORTER"/>
    <property type="match status" value="1"/>
</dbReference>
<comment type="subcellular location">
    <subcellularLocation>
        <location evidence="1">Membrane</location>
        <topology evidence="1">Multi-pass membrane protein</topology>
    </subcellularLocation>
</comment>
<dbReference type="GO" id="GO:0016020">
    <property type="term" value="C:membrane"/>
    <property type="evidence" value="ECO:0007669"/>
    <property type="project" value="UniProtKB-SubCell"/>
</dbReference>
<dbReference type="NCBIfam" id="TIGR01297">
    <property type="entry name" value="CDF"/>
    <property type="match status" value="1"/>
</dbReference>
<keyword evidence="9" id="KW-1185">Reference proteome</keyword>
<dbReference type="Gene3D" id="3.30.70.1350">
    <property type="entry name" value="Cation efflux protein, cytoplasmic domain"/>
    <property type="match status" value="1"/>
</dbReference>
<dbReference type="GO" id="GO:0008324">
    <property type="term" value="F:monoatomic cation transmembrane transporter activity"/>
    <property type="evidence" value="ECO:0007669"/>
    <property type="project" value="InterPro"/>
</dbReference>
<dbReference type="RefSeq" id="WP_107990391.1">
    <property type="nucleotide sequence ID" value="NZ_QAYG01000005.1"/>
</dbReference>
<dbReference type="InterPro" id="IPR002524">
    <property type="entry name" value="Cation_efflux"/>
</dbReference>
<feature type="domain" description="Cation efflux protein transmembrane" evidence="7">
    <location>
        <begin position="10"/>
        <end position="214"/>
    </location>
</feature>
<gene>
    <name evidence="8" type="ORF">C8N35_10595</name>
</gene>
<feature type="transmembrane region" description="Helical" evidence="6">
    <location>
        <begin position="115"/>
        <end position="136"/>
    </location>
</feature>
<dbReference type="Proteomes" id="UP000244081">
    <property type="component" value="Unassembled WGS sequence"/>
</dbReference>
<keyword evidence="4 6" id="KW-1133">Transmembrane helix</keyword>
<dbReference type="Pfam" id="PF01545">
    <property type="entry name" value="Cation_efflux"/>
    <property type="match status" value="1"/>
</dbReference>
<feature type="transmembrane region" description="Helical" evidence="6">
    <location>
        <begin position="157"/>
        <end position="180"/>
    </location>
</feature>
<dbReference type="EMBL" id="QAYG01000005">
    <property type="protein sequence ID" value="PTW60095.1"/>
    <property type="molecule type" value="Genomic_DNA"/>
</dbReference>